<gene>
    <name evidence="3" type="primary">LOC112541672</name>
</gene>
<accession>A0A9F5J1T3</accession>
<dbReference type="RefSeq" id="XP_025027973.1">
    <property type="nucleotide sequence ID" value="XM_025172205.1"/>
</dbReference>
<feature type="region of interest" description="Disordered" evidence="1">
    <location>
        <begin position="38"/>
        <end position="59"/>
    </location>
</feature>
<keyword evidence="2" id="KW-1185">Reference proteome</keyword>
<feature type="compositionally biased region" description="Basic and acidic residues" evidence="1">
    <location>
        <begin position="97"/>
        <end position="115"/>
    </location>
</feature>
<protein>
    <submittedName>
        <fullName evidence="3">Uncharacterized protein LOC112541672</fullName>
    </submittedName>
</protein>
<feature type="region of interest" description="Disordered" evidence="1">
    <location>
        <begin position="148"/>
        <end position="172"/>
    </location>
</feature>
<evidence type="ECO:0000313" key="2">
    <source>
        <dbReference type="Proteomes" id="UP000695026"/>
    </source>
</evidence>
<reference evidence="3" key="1">
    <citation type="submission" date="2025-08" db="UniProtKB">
        <authorList>
            <consortium name="RefSeq"/>
        </authorList>
    </citation>
    <scope>IDENTIFICATION</scope>
    <source>
        <tissue evidence="3">Liver</tissue>
    </source>
</reference>
<feature type="non-terminal residue" evidence="3">
    <location>
        <position position="1"/>
    </location>
</feature>
<feature type="region of interest" description="Disordered" evidence="1">
    <location>
        <begin position="83"/>
        <end position="115"/>
    </location>
</feature>
<evidence type="ECO:0000313" key="3">
    <source>
        <dbReference type="RefSeq" id="XP_025027973.1"/>
    </source>
</evidence>
<organism evidence="2 3">
    <name type="scientific">Python bivittatus</name>
    <name type="common">Burmese python</name>
    <name type="synonym">Python molurus bivittatus</name>
    <dbReference type="NCBI Taxonomy" id="176946"/>
    <lineage>
        <taxon>Eukaryota</taxon>
        <taxon>Metazoa</taxon>
        <taxon>Chordata</taxon>
        <taxon>Craniata</taxon>
        <taxon>Vertebrata</taxon>
        <taxon>Euteleostomi</taxon>
        <taxon>Lepidosauria</taxon>
        <taxon>Squamata</taxon>
        <taxon>Bifurcata</taxon>
        <taxon>Unidentata</taxon>
        <taxon>Episquamata</taxon>
        <taxon>Toxicofera</taxon>
        <taxon>Serpentes</taxon>
        <taxon>Henophidia</taxon>
        <taxon>Pythonidae</taxon>
        <taxon>Python</taxon>
    </lineage>
</organism>
<proteinExistence type="predicted"/>
<sequence length="215" mass="23611">LQWLPPHLEAAELLPSAHLGRPWGSLETLSRCPPPLLRLPKAQPNQPPVLGDPGVGTYGSVTRKARRRVVKYGSSLPLLSAPSLSHVTLEPPPSPRGLERGAHEPESPRERRADSVRVRFVKTRAGTHSHICTHFAQLLARSLQALASPQGREKGEQPQPPRGKSALDVPGNEMGLRRLTPTQAHRRVFPACPEDIRTAATIYDNTIILYYVSTP</sequence>
<name>A0A9F5J1T3_PYTBI</name>
<dbReference type="Proteomes" id="UP000695026">
    <property type="component" value="Unplaced"/>
</dbReference>
<evidence type="ECO:0000256" key="1">
    <source>
        <dbReference type="SAM" id="MobiDB-lite"/>
    </source>
</evidence>
<dbReference type="KEGG" id="pbi:112541672"/>
<dbReference type="GeneID" id="112541672"/>
<dbReference type="AlphaFoldDB" id="A0A9F5J1T3"/>